<keyword evidence="13" id="KW-1185">Reference proteome</keyword>
<dbReference type="PANTHER" id="PTHR11434:SF21">
    <property type="entry name" value="NADH DEHYDROGENASE SUBUNIT 4L-RELATED"/>
    <property type="match status" value="1"/>
</dbReference>
<comment type="subcellular location">
    <subcellularLocation>
        <location evidence="11">Cell membrane</location>
        <topology evidence="11">Multi-pass membrane protein</topology>
    </subcellularLocation>
    <subcellularLocation>
        <location evidence="2">Membrane</location>
        <topology evidence="2">Multi-pass membrane protein</topology>
    </subcellularLocation>
</comment>
<dbReference type="Gene3D" id="1.10.287.3510">
    <property type="match status" value="1"/>
</dbReference>
<evidence type="ECO:0000256" key="3">
    <source>
        <dbReference type="ARBA" id="ARBA00010519"/>
    </source>
</evidence>
<dbReference type="GO" id="GO:0048038">
    <property type="term" value="F:quinone binding"/>
    <property type="evidence" value="ECO:0007669"/>
    <property type="project" value="UniProtKB-KW"/>
</dbReference>
<evidence type="ECO:0000256" key="11">
    <source>
        <dbReference type="HAMAP-Rule" id="MF_01456"/>
    </source>
</evidence>
<keyword evidence="8 11" id="KW-1133">Transmembrane helix</keyword>
<dbReference type="FunFam" id="1.10.287.3510:FF:000001">
    <property type="entry name" value="NADH-quinone oxidoreductase subunit K"/>
    <property type="match status" value="1"/>
</dbReference>
<keyword evidence="4 11" id="KW-0813">Transport</keyword>
<keyword evidence="7 11" id="KW-1278">Translocase</keyword>
<evidence type="ECO:0000256" key="6">
    <source>
        <dbReference type="ARBA" id="ARBA00022719"/>
    </source>
</evidence>
<dbReference type="AlphaFoldDB" id="A0A250JNT7"/>
<evidence type="ECO:0000256" key="10">
    <source>
        <dbReference type="ARBA" id="ARBA00023136"/>
    </source>
</evidence>
<dbReference type="NCBIfam" id="NF004323">
    <property type="entry name" value="PRK05715.1-5"/>
    <property type="match status" value="1"/>
</dbReference>
<dbReference type="GO" id="GO:0005886">
    <property type="term" value="C:plasma membrane"/>
    <property type="evidence" value="ECO:0007669"/>
    <property type="project" value="UniProtKB-SubCell"/>
</dbReference>
<sequence length="114" mass="12304">MAAQAAAREAPNRPMVPITYYLLLAAALFCMGMFGVLVRRNALVIFMCVELMLNAANLTFVAFARMRGDDLGHVSAFFVIAVAAAEAAIGLAIVIAVFRSRGSVLVEDIRTMKH</sequence>
<comment type="subunit">
    <text evidence="11">NDH-1 is composed of 14 different subunits. Subunits NuoA, H, J, K, L, M, N constitute the membrane sector of the complex.</text>
</comment>
<evidence type="ECO:0000313" key="12">
    <source>
        <dbReference type="EMBL" id="ATB45529.1"/>
    </source>
</evidence>
<evidence type="ECO:0000256" key="9">
    <source>
        <dbReference type="ARBA" id="ARBA00023027"/>
    </source>
</evidence>
<dbReference type="HAMAP" id="MF_01456">
    <property type="entry name" value="NDH1_NuoK"/>
    <property type="match status" value="1"/>
</dbReference>
<proteinExistence type="inferred from homology"/>
<keyword evidence="9 11" id="KW-0520">NAD</keyword>
<protein>
    <recommendedName>
        <fullName evidence="11">NADH-quinone oxidoreductase subunit K</fullName>
        <ecNumber evidence="11">7.1.1.-</ecNumber>
    </recommendedName>
    <alternativeName>
        <fullName evidence="11">NADH dehydrogenase I subunit K</fullName>
    </alternativeName>
    <alternativeName>
        <fullName evidence="11">NDH-1 subunit K</fullName>
    </alternativeName>
</protein>
<keyword evidence="11 12" id="KW-0830">Ubiquinone</keyword>
<keyword evidence="6 11" id="KW-0874">Quinone</keyword>
<name>A0A250JNT7_9BACT</name>
<dbReference type="InterPro" id="IPR001133">
    <property type="entry name" value="NADH_UbQ_OxRdtase_chain4L/K"/>
</dbReference>
<dbReference type="Proteomes" id="UP000217343">
    <property type="component" value="Chromosome"/>
</dbReference>
<evidence type="ECO:0000256" key="5">
    <source>
        <dbReference type="ARBA" id="ARBA00022692"/>
    </source>
</evidence>
<evidence type="ECO:0000313" key="13">
    <source>
        <dbReference type="Proteomes" id="UP000217343"/>
    </source>
</evidence>
<dbReference type="NCBIfam" id="NF004320">
    <property type="entry name" value="PRK05715.1-2"/>
    <property type="match status" value="1"/>
</dbReference>
<dbReference type="KEGG" id="mmas:MYMAC_001114"/>
<dbReference type="GO" id="GO:0030964">
    <property type="term" value="C:NADH dehydrogenase complex"/>
    <property type="evidence" value="ECO:0007669"/>
    <property type="project" value="TreeGrafter"/>
</dbReference>
<comment type="function">
    <text evidence="1 11">NDH-1 shuttles electrons from NADH, via FMN and iron-sulfur (Fe-S) centers, to quinones in the respiratory chain. The immediate electron acceptor for the enzyme in this species is believed to be ubiquinone. Couples the redox reaction to proton translocation (for every two electrons transferred, four hydrogen ions are translocated across the cytoplasmic membrane), and thus conserves the redox energy in a proton gradient.</text>
</comment>
<keyword evidence="5 11" id="KW-0812">Transmembrane</keyword>
<dbReference type="GO" id="GO:0050136">
    <property type="term" value="F:NADH dehydrogenase (quinone) (non-electrogenic) activity"/>
    <property type="evidence" value="ECO:0007669"/>
    <property type="project" value="UniProtKB-UniRule"/>
</dbReference>
<comment type="catalytic activity">
    <reaction evidence="11">
        <text>a quinone + NADH + 5 H(+)(in) = a quinol + NAD(+) + 4 H(+)(out)</text>
        <dbReference type="Rhea" id="RHEA:57888"/>
        <dbReference type="ChEBI" id="CHEBI:15378"/>
        <dbReference type="ChEBI" id="CHEBI:24646"/>
        <dbReference type="ChEBI" id="CHEBI:57540"/>
        <dbReference type="ChEBI" id="CHEBI:57945"/>
        <dbReference type="ChEBI" id="CHEBI:132124"/>
    </reaction>
</comment>
<reference evidence="12 13" key="1">
    <citation type="submission" date="2017-06" db="EMBL/GenBank/DDBJ databases">
        <title>Sequencing and comparative analysis of myxobacterial genomes.</title>
        <authorList>
            <person name="Rupp O."/>
            <person name="Goesmann A."/>
            <person name="Sogaard-Andersen L."/>
        </authorList>
    </citation>
    <scope>NUCLEOTIDE SEQUENCE [LARGE SCALE GENOMIC DNA]</scope>
    <source>
        <strain evidence="12 13">DSM 14697</strain>
    </source>
</reference>
<evidence type="ECO:0000256" key="2">
    <source>
        <dbReference type="ARBA" id="ARBA00004141"/>
    </source>
</evidence>
<dbReference type="EC" id="7.1.1.-" evidence="11"/>
<dbReference type="Pfam" id="PF00420">
    <property type="entry name" value="Oxidored_q2"/>
    <property type="match status" value="1"/>
</dbReference>
<keyword evidence="11" id="KW-1003">Cell membrane</keyword>
<dbReference type="NCBIfam" id="NF004321">
    <property type="entry name" value="PRK05715.1-3"/>
    <property type="match status" value="1"/>
</dbReference>
<dbReference type="PANTHER" id="PTHR11434">
    <property type="entry name" value="NADH-UBIQUINONE OXIDOREDUCTASE SUBUNIT ND4L"/>
    <property type="match status" value="1"/>
</dbReference>
<feature type="transmembrane region" description="Helical" evidence="11">
    <location>
        <begin position="18"/>
        <end position="37"/>
    </location>
</feature>
<evidence type="ECO:0000256" key="8">
    <source>
        <dbReference type="ARBA" id="ARBA00022989"/>
    </source>
</evidence>
<feature type="transmembrane region" description="Helical" evidence="11">
    <location>
        <begin position="44"/>
        <end position="64"/>
    </location>
</feature>
<keyword evidence="10 11" id="KW-0472">Membrane</keyword>
<organism evidence="12 13">
    <name type="scientific">Corallococcus macrosporus DSM 14697</name>
    <dbReference type="NCBI Taxonomy" id="1189310"/>
    <lineage>
        <taxon>Bacteria</taxon>
        <taxon>Pseudomonadati</taxon>
        <taxon>Myxococcota</taxon>
        <taxon>Myxococcia</taxon>
        <taxon>Myxococcales</taxon>
        <taxon>Cystobacterineae</taxon>
        <taxon>Myxococcaceae</taxon>
        <taxon>Corallococcus</taxon>
    </lineage>
</organism>
<evidence type="ECO:0000256" key="1">
    <source>
        <dbReference type="ARBA" id="ARBA00002378"/>
    </source>
</evidence>
<dbReference type="GO" id="GO:0042773">
    <property type="term" value="P:ATP synthesis coupled electron transport"/>
    <property type="evidence" value="ECO:0007669"/>
    <property type="project" value="InterPro"/>
</dbReference>
<feature type="transmembrane region" description="Helical" evidence="11">
    <location>
        <begin position="76"/>
        <end position="98"/>
    </location>
</feature>
<evidence type="ECO:0000256" key="7">
    <source>
        <dbReference type="ARBA" id="ARBA00022967"/>
    </source>
</evidence>
<dbReference type="InterPro" id="IPR039428">
    <property type="entry name" value="NUOK/Mnh_C1-like"/>
</dbReference>
<accession>A0A250JNT7</accession>
<dbReference type="EMBL" id="CP022203">
    <property type="protein sequence ID" value="ATB45529.1"/>
    <property type="molecule type" value="Genomic_DNA"/>
</dbReference>
<gene>
    <name evidence="11" type="primary">nuoK</name>
    <name evidence="12" type="ORF">MYMAC_001114</name>
</gene>
<evidence type="ECO:0000256" key="4">
    <source>
        <dbReference type="ARBA" id="ARBA00022448"/>
    </source>
</evidence>
<comment type="similarity">
    <text evidence="3 11">Belongs to the complex I subunit 4L family.</text>
</comment>